<accession>A0A432W389</accession>
<keyword evidence="1" id="KW-0732">Signal</keyword>
<organism evidence="3 4">
    <name type="scientific">Aliidiomarina minuta</name>
    <dbReference type="NCBI Taxonomy" id="880057"/>
    <lineage>
        <taxon>Bacteria</taxon>
        <taxon>Pseudomonadati</taxon>
        <taxon>Pseudomonadota</taxon>
        <taxon>Gammaproteobacteria</taxon>
        <taxon>Alteromonadales</taxon>
        <taxon>Idiomarinaceae</taxon>
        <taxon>Aliidiomarina</taxon>
    </lineage>
</organism>
<comment type="caution">
    <text evidence="3">The sequence shown here is derived from an EMBL/GenBank/DDBJ whole genome shotgun (WGS) entry which is preliminary data.</text>
</comment>
<dbReference type="AlphaFoldDB" id="A0A432W389"/>
<gene>
    <name evidence="3" type="ORF">CWE09_11820</name>
</gene>
<evidence type="ECO:0000256" key="1">
    <source>
        <dbReference type="SAM" id="SignalP"/>
    </source>
</evidence>
<feature type="chain" id="PRO_5018976431" description="DUF2914 domain-containing protein" evidence="1">
    <location>
        <begin position="23"/>
        <end position="142"/>
    </location>
</feature>
<dbReference type="InterPro" id="IPR022606">
    <property type="entry name" value="DUF2914"/>
</dbReference>
<feature type="domain" description="DUF2914" evidence="2">
    <location>
        <begin position="79"/>
        <end position="138"/>
    </location>
</feature>
<dbReference type="RefSeq" id="WP_126804255.1">
    <property type="nucleotide sequence ID" value="NZ_PIPL01000003.1"/>
</dbReference>
<feature type="signal peptide" evidence="1">
    <location>
        <begin position="1"/>
        <end position="22"/>
    </location>
</feature>
<evidence type="ECO:0000313" key="3">
    <source>
        <dbReference type="EMBL" id="RUO23835.1"/>
    </source>
</evidence>
<evidence type="ECO:0000313" key="4">
    <source>
        <dbReference type="Proteomes" id="UP000288293"/>
    </source>
</evidence>
<name>A0A432W389_9GAMM</name>
<sequence>MFKSGSVLLTAASLLFSSILLAETDNPVWDQNHIERAVLTSSVDNNEPTDDLGDEYQLSGADYDRITFFTQVINHANRDIKHRWYRNQHLQAEVNLAIGSDNWRTYSTKRLQHIESGDWTVRVVNENDDLLLEYHFTVKPQS</sequence>
<dbReference type="EMBL" id="PIPL01000003">
    <property type="protein sequence ID" value="RUO23835.1"/>
    <property type="molecule type" value="Genomic_DNA"/>
</dbReference>
<protein>
    <recommendedName>
        <fullName evidence="2">DUF2914 domain-containing protein</fullName>
    </recommendedName>
</protein>
<reference evidence="3 4" key="1">
    <citation type="journal article" date="2011" name="Front. Microbiol.">
        <title>Genomic signatures of strain selection and enhancement in Bacillus atrophaeus var. globigii, a historical biowarfare simulant.</title>
        <authorList>
            <person name="Gibbons H.S."/>
            <person name="Broomall S.M."/>
            <person name="McNew L.A."/>
            <person name="Daligault H."/>
            <person name="Chapman C."/>
            <person name="Bruce D."/>
            <person name="Karavis M."/>
            <person name="Krepps M."/>
            <person name="McGregor P.A."/>
            <person name="Hong C."/>
            <person name="Park K.H."/>
            <person name="Akmal A."/>
            <person name="Feldman A."/>
            <person name="Lin J.S."/>
            <person name="Chang W.E."/>
            <person name="Higgs B.W."/>
            <person name="Demirev P."/>
            <person name="Lindquist J."/>
            <person name="Liem A."/>
            <person name="Fochler E."/>
            <person name="Read T.D."/>
            <person name="Tapia R."/>
            <person name="Johnson S."/>
            <person name="Bishop-Lilly K.A."/>
            <person name="Detter C."/>
            <person name="Han C."/>
            <person name="Sozhamannan S."/>
            <person name="Rosenzweig C.N."/>
            <person name="Skowronski E.W."/>
        </authorList>
    </citation>
    <scope>NUCLEOTIDE SEQUENCE [LARGE SCALE GENOMIC DNA]</scope>
    <source>
        <strain evidence="3 4">MLST1</strain>
    </source>
</reference>
<dbReference type="OrthoDB" id="9796654at2"/>
<proteinExistence type="predicted"/>
<dbReference type="Proteomes" id="UP000288293">
    <property type="component" value="Unassembled WGS sequence"/>
</dbReference>
<keyword evidence="4" id="KW-1185">Reference proteome</keyword>
<dbReference type="Pfam" id="PF11141">
    <property type="entry name" value="DUF2914"/>
    <property type="match status" value="1"/>
</dbReference>
<evidence type="ECO:0000259" key="2">
    <source>
        <dbReference type="Pfam" id="PF11141"/>
    </source>
</evidence>